<sequence>MKQLLAALLSLAIFSFAHAAADPDRYLLNVATLQKIKAVNVELSKANLKGLDDDDGNDDKSVEEMARELDSHPKVKASLARHGLTSMEYAMSMHAILAAATYLMFESSMDKKKAASLFASYPKERQANIELLRKNAQHLK</sequence>
<keyword evidence="4" id="KW-1185">Reference proteome</keyword>
<feature type="compositionally biased region" description="Basic and acidic residues" evidence="1">
    <location>
        <begin position="58"/>
        <end position="73"/>
    </location>
</feature>
<evidence type="ECO:0000313" key="3">
    <source>
        <dbReference type="EMBL" id="RJG04903.1"/>
    </source>
</evidence>
<organism evidence="3 4">
    <name type="scientific">Noviherbaspirillum cavernae</name>
    <dbReference type="NCBI Taxonomy" id="2320862"/>
    <lineage>
        <taxon>Bacteria</taxon>
        <taxon>Pseudomonadati</taxon>
        <taxon>Pseudomonadota</taxon>
        <taxon>Betaproteobacteria</taxon>
        <taxon>Burkholderiales</taxon>
        <taxon>Oxalobacteraceae</taxon>
        <taxon>Noviherbaspirillum</taxon>
    </lineage>
</organism>
<dbReference type="OrthoDB" id="8758950at2"/>
<dbReference type="RefSeq" id="WP_119736145.1">
    <property type="nucleotide sequence ID" value="NZ_QYUN01000002.1"/>
</dbReference>
<gene>
    <name evidence="3" type="ORF">D3870_01665</name>
</gene>
<keyword evidence="2" id="KW-0732">Signal</keyword>
<evidence type="ECO:0000256" key="1">
    <source>
        <dbReference type="SAM" id="MobiDB-lite"/>
    </source>
</evidence>
<feature type="signal peptide" evidence="2">
    <location>
        <begin position="1"/>
        <end position="19"/>
    </location>
</feature>
<dbReference type="Proteomes" id="UP000285190">
    <property type="component" value="Unassembled WGS sequence"/>
</dbReference>
<name>A0A418WXQ4_9BURK</name>
<reference evidence="3 4" key="1">
    <citation type="submission" date="2018-09" db="EMBL/GenBank/DDBJ databases">
        <authorList>
            <person name="Zhu H."/>
        </authorList>
    </citation>
    <scope>NUCLEOTIDE SEQUENCE [LARGE SCALE GENOMIC DNA]</scope>
    <source>
        <strain evidence="3 4">K2R10-39</strain>
    </source>
</reference>
<evidence type="ECO:0000313" key="4">
    <source>
        <dbReference type="Proteomes" id="UP000285190"/>
    </source>
</evidence>
<dbReference type="EMBL" id="QYUN01000002">
    <property type="protein sequence ID" value="RJG04903.1"/>
    <property type="molecule type" value="Genomic_DNA"/>
</dbReference>
<proteinExistence type="predicted"/>
<protein>
    <submittedName>
        <fullName evidence="3">Uncharacterized protein</fullName>
    </submittedName>
</protein>
<comment type="caution">
    <text evidence="3">The sequence shown here is derived from an EMBL/GenBank/DDBJ whole genome shotgun (WGS) entry which is preliminary data.</text>
</comment>
<dbReference type="AlphaFoldDB" id="A0A418WXQ4"/>
<feature type="chain" id="PRO_5019100345" evidence="2">
    <location>
        <begin position="20"/>
        <end position="140"/>
    </location>
</feature>
<evidence type="ECO:0000256" key="2">
    <source>
        <dbReference type="SAM" id="SignalP"/>
    </source>
</evidence>
<accession>A0A418WXQ4</accession>
<feature type="region of interest" description="Disordered" evidence="1">
    <location>
        <begin position="50"/>
        <end position="74"/>
    </location>
</feature>